<accession>A0ABW8GIJ6</accession>
<organism evidence="1 2">
    <name type="scientific">Methylobacillus methanolivorans</name>
    <dbReference type="NCBI Taxonomy" id="1848927"/>
    <lineage>
        <taxon>Bacteria</taxon>
        <taxon>Pseudomonadati</taxon>
        <taxon>Pseudomonadota</taxon>
        <taxon>Betaproteobacteria</taxon>
        <taxon>Nitrosomonadales</taxon>
        <taxon>Methylophilaceae</taxon>
        <taxon>Methylobacillus</taxon>
    </lineage>
</organism>
<dbReference type="PANTHER" id="PTHR15394">
    <property type="entry name" value="SERINE HYDROLASE RBBP9"/>
    <property type="match status" value="1"/>
</dbReference>
<protein>
    <submittedName>
        <fullName evidence="1">RBBP9/YdeN family alpha/beta hydrolase</fullName>
    </submittedName>
</protein>
<dbReference type="EMBL" id="JBIWXY010000001">
    <property type="protein sequence ID" value="MFJ5444798.1"/>
    <property type="molecule type" value="Genomic_DNA"/>
</dbReference>
<dbReference type="InterPro" id="IPR010662">
    <property type="entry name" value="RBBP9/YdeN"/>
</dbReference>
<dbReference type="Proteomes" id="UP001617669">
    <property type="component" value="Unassembled WGS sequence"/>
</dbReference>
<evidence type="ECO:0000313" key="2">
    <source>
        <dbReference type="Proteomes" id="UP001617669"/>
    </source>
</evidence>
<proteinExistence type="predicted"/>
<gene>
    <name evidence="1" type="ORF">ACIKP9_01000</name>
</gene>
<comment type="caution">
    <text evidence="1">The sequence shown here is derived from an EMBL/GenBank/DDBJ whole genome shotgun (WGS) entry which is preliminary data.</text>
</comment>
<dbReference type="PANTHER" id="PTHR15394:SF3">
    <property type="entry name" value="SERINE HYDROLASE RBBP9"/>
    <property type="match status" value="1"/>
</dbReference>
<evidence type="ECO:0000313" key="1">
    <source>
        <dbReference type="EMBL" id="MFJ5444798.1"/>
    </source>
</evidence>
<keyword evidence="2" id="KW-1185">Reference proteome</keyword>
<dbReference type="RefSeq" id="WP_400878105.1">
    <property type="nucleotide sequence ID" value="NZ_JBIWXY010000001.1"/>
</dbReference>
<dbReference type="InterPro" id="IPR029058">
    <property type="entry name" value="AB_hydrolase_fold"/>
</dbReference>
<keyword evidence="1" id="KW-0378">Hydrolase</keyword>
<dbReference type="GO" id="GO:0016787">
    <property type="term" value="F:hydrolase activity"/>
    <property type="evidence" value="ECO:0007669"/>
    <property type="project" value="UniProtKB-KW"/>
</dbReference>
<dbReference type="Pfam" id="PF06821">
    <property type="entry name" value="Ser_hydrolase"/>
    <property type="match status" value="1"/>
</dbReference>
<reference evidence="1 2" key="1">
    <citation type="submission" date="2024-11" db="EMBL/GenBank/DDBJ databases">
        <authorList>
            <person name="Kaparullina E.N."/>
            <person name="Delegan Y.A."/>
            <person name="Doronina N.V."/>
        </authorList>
    </citation>
    <scope>NUCLEOTIDE SEQUENCE [LARGE SCALE GENOMIC DNA]</scope>
    <source>
        <strain evidence="1 2">7sh_L</strain>
    </source>
</reference>
<sequence>MQAHRVYIIHGYQASVQSHWFPWIKRTLEQQGFEVQVLALSAPDHPDIGAWLDCLCANIKLDSQTYLIGHSLGCITLLRYLQEQQQAVAGMALVSGFAEPLSFLPALDPFNAAPLDAENLIRLVPQRIVMAAQDDHIVPYPYSLRLAEKLDADWELFERGGHFMAQDGFTEFPALYDVMIRMREQAT</sequence>
<dbReference type="Gene3D" id="3.40.50.1820">
    <property type="entry name" value="alpha/beta hydrolase"/>
    <property type="match status" value="1"/>
</dbReference>
<dbReference type="SUPFAM" id="SSF53474">
    <property type="entry name" value="alpha/beta-Hydrolases"/>
    <property type="match status" value="1"/>
</dbReference>
<name>A0ABW8GIJ6_9PROT</name>